<feature type="transmembrane region" description="Helical" evidence="6">
    <location>
        <begin position="6"/>
        <end position="26"/>
    </location>
</feature>
<evidence type="ECO:0000313" key="8">
    <source>
        <dbReference type="Proteomes" id="UP000185678"/>
    </source>
</evidence>
<dbReference type="EMBL" id="FTOA01000010">
    <property type="protein sequence ID" value="SIT17639.1"/>
    <property type="molecule type" value="Genomic_DNA"/>
</dbReference>
<dbReference type="InterPro" id="IPR004923">
    <property type="entry name" value="FTR1/Fip1/EfeU"/>
</dbReference>
<reference evidence="7 8" key="1">
    <citation type="submission" date="2017-01" db="EMBL/GenBank/DDBJ databases">
        <authorList>
            <person name="Mah S.A."/>
            <person name="Swanson W.J."/>
            <person name="Moy G.W."/>
            <person name="Vacquier V.D."/>
        </authorList>
    </citation>
    <scope>NUCLEOTIDE SEQUENCE [LARGE SCALE GENOMIC DNA]</scope>
    <source>
        <strain evidence="7 8">DSM 11589</strain>
    </source>
</reference>
<proteinExistence type="inferred from homology"/>
<dbReference type="GO" id="GO:0015093">
    <property type="term" value="F:ferrous iron transmembrane transporter activity"/>
    <property type="evidence" value="ECO:0007669"/>
    <property type="project" value="TreeGrafter"/>
</dbReference>
<dbReference type="PANTHER" id="PTHR31632">
    <property type="entry name" value="IRON TRANSPORTER FTH1"/>
    <property type="match status" value="1"/>
</dbReference>
<sequence length="274" mass="29969">MLAAFLITLREGLEAFLLVGILLAFLRKLDALHYAKWIYVGVAGGVVASLAAAFLFQVVIDQFSNAAYQTMMMIGILLFAAAVLTYMAIWMQKQARAQTESVKRKLEGFVTAGNLFGMISLAFVAVLREGVETVLFFSALMYSGAEVSLEAGLIGAALGLAVSIALVWMLLKSTRKIALQPFFRYTSLLIIIIAAGLLGSAVNMLQSVELVSVMTDHLFDISFILDDRGLIGTFLRALFGYNSSPTQLQFLCWALYLALAVTLWHRGYQQPKAS</sequence>
<feature type="transmembrane region" description="Helical" evidence="6">
    <location>
        <begin position="248"/>
        <end position="265"/>
    </location>
</feature>
<keyword evidence="4 6" id="KW-1133">Transmembrane helix</keyword>
<accession>A0A1N7Q4J8</accession>
<dbReference type="OrthoDB" id="9779283at2"/>
<dbReference type="STRING" id="80876.SAMN05421779_11040"/>
<keyword evidence="8" id="KW-1185">Reference proteome</keyword>
<comment type="similarity">
    <text evidence="2">Belongs to the oxidase-dependent Fe transporter (OFeT) (TC 9.A.10.1) family.</text>
</comment>
<organism evidence="7 8">
    <name type="scientific">Insolitispirillum peregrinum</name>
    <dbReference type="NCBI Taxonomy" id="80876"/>
    <lineage>
        <taxon>Bacteria</taxon>
        <taxon>Pseudomonadati</taxon>
        <taxon>Pseudomonadota</taxon>
        <taxon>Alphaproteobacteria</taxon>
        <taxon>Rhodospirillales</taxon>
        <taxon>Novispirillaceae</taxon>
        <taxon>Insolitispirillum</taxon>
    </lineage>
</organism>
<evidence type="ECO:0000256" key="1">
    <source>
        <dbReference type="ARBA" id="ARBA00004141"/>
    </source>
</evidence>
<evidence type="ECO:0000256" key="5">
    <source>
        <dbReference type="ARBA" id="ARBA00023136"/>
    </source>
</evidence>
<feature type="transmembrane region" description="Helical" evidence="6">
    <location>
        <begin position="147"/>
        <end position="170"/>
    </location>
</feature>
<dbReference type="PANTHER" id="PTHR31632:SF2">
    <property type="entry name" value="PLASMA MEMBRANE IRON PERMEASE"/>
    <property type="match status" value="1"/>
</dbReference>
<evidence type="ECO:0000256" key="3">
    <source>
        <dbReference type="ARBA" id="ARBA00022692"/>
    </source>
</evidence>
<comment type="subcellular location">
    <subcellularLocation>
        <location evidence="1">Membrane</location>
        <topology evidence="1">Multi-pass membrane protein</topology>
    </subcellularLocation>
</comment>
<evidence type="ECO:0000256" key="2">
    <source>
        <dbReference type="ARBA" id="ARBA00008333"/>
    </source>
</evidence>
<name>A0A1N7Q4J8_9PROT</name>
<feature type="transmembrane region" description="Helical" evidence="6">
    <location>
        <begin position="109"/>
        <end position="127"/>
    </location>
</feature>
<keyword evidence="5 6" id="KW-0472">Membrane</keyword>
<feature type="transmembrane region" description="Helical" evidence="6">
    <location>
        <begin position="38"/>
        <end position="60"/>
    </location>
</feature>
<evidence type="ECO:0000313" key="7">
    <source>
        <dbReference type="EMBL" id="SIT17639.1"/>
    </source>
</evidence>
<dbReference type="Pfam" id="PF03239">
    <property type="entry name" value="FTR1"/>
    <property type="match status" value="1"/>
</dbReference>
<feature type="transmembrane region" description="Helical" evidence="6">
    <location>
        <begin position="182"/>
        <end position="205"/>
    </location>
</feature>
<dbReference type="GO" id="GO:0033573">
    <property type="term" value="C:high-affinity iron permease complex"/>
    <property type="evidence" value="ECO:0007669"/>
    <property type="project" value="InterPro"/>
</dbReference>
<feature type="transmembrane region" description="Helical" evidence="6">
    <location>
        <begin position="66"/>
        <end position="89"/>
    </location>
</feature>
<dbReference type="AlphaFoldDB" id="A0A1N7Q4J8"/>
<keyword evidence="3 6" id="KW-0812">Transmembrane</keyword>
<evidence type="ECO:0000256" key="6">
    <source>
        <dbReference type="SAM" id="Phobius"/>
    </source>
</evidence>
<gene>
    <name evidence="7" type="ORF">SAMN05421779_11040</name>
</gene>
<dbReference type="RefSeq" id="WP_076401993.1">
    <property type="nucleotide sequence ID" value="NZ_FTOA01000010.1"/>
</dbReference>
<protein>
    <submittedName>
        <fullName evidence="7">High-affinity iron transporter</fullName>
    </submittedName>
</protein>
<dbReference type="Proteomes" id="UP000185678">
    <property type="component" value="Unassembled WGS sequence"/>
</dbReference>
<evidence type="ECO:0000256" key="4">
    <source>
        <dbReference type="ARBA" id="ARBA00022989"/>
    </source>
</evidence>